<feature type="compositionally biased region" description="Polar residues" evidence="4">
    <location>
        <begin position="1511"/>
        <end position="1527"/>
    </location>
</feature>
<dbReference type="InterPro" id="IPR036034">
    <property type="entry name" value="PDZ_sf"/>
</dbReference>
<dbReference type="InterPro" id="IPR055414">
    <property type="entry name" value="LRR_R13L4/SHOC2-like"/>
</dbReference>
<dbReference type="EMBL" id="JAEAOA010001088">
    <property type="protein sequence ID" value="KAK3576946.1"/>
    <property type="molecule type" value="Genomic_DNA"/>
</dbReference>
<dbReference type="GO" id="GO:0097120">
    <property type="term" value="P:receptor localization to synapse"/>
    <property type="evidence" value="ECO:0007669"/>
    <property type="project" value="TreeGrafter"/>
</dbReference>
<dbReference type="GO" id="GO:0043113">
    <property type="term" value="P:receptor clustering"/>
    <property type="evidence" value="ECO:0007669"/>
    <property type="project" value="TreeGrafter"/>
</dbReference>
<accession>A0AAE0VGP0</accession>
<dbReference type="SUPFAM" id="SSF50156">
    <property type="entry name" value="PDZ domain-like"/>
    <property type="match status" value="4"/>
</dbReference>
<feature type="compositionally biased region" description="Polar residues" evidence="4">
    <location>
        <begin position="1124"/>
        <end position="1143"/>
    </location>
</feature>
<dbReference type="InterPro" id="IPR001611">
    <property type="entry name" value="Leu-rich_rpt"/>
</dbReference>
<feature type="compositionally biased region" description="Low complexity" evidence="4">
    <location>
        <begin position="592"/>
        <end position="605"/>
    </location>
</feature>
<dbReference type="Proteomes" id="UP001195483">
    <property type="component" value="Unassembled WGS sequence"/>
</dbReference>
<feature type="domain" description="PDZ" evidence="5">
    <location>
        <begin position="1211"/>
        <end position="1300"/>
    </location>
</feature>
<dbReference type="GO" id="GO:0005912">
    <property type="term" value="C:adherens junction"/>
    <property type="evidence" value="ECO:0007669"/>
    <property type="project" value="TreeGrafter"/>
</dbReference>
<feature type="region of interest" description="Disordered" evidence="4">
    <location>
        <begin position="1511"/>
        <end position="1575"/>
    </location>
</feature>
<comment type="caution">
    <text evidence="6">The sequence shown here is derived from an EMBL/GenBank/DDBJ whole genome shotgun (WGS) entry which is preliminary data.</text>
</comment>
<evidence type="ECO:0000259" key="5">
    <source>
        <dbReference type="PROSITE" id="PS50106"/>
    </source>
</evidence>
<dbReference type="Pfam" id="PF13855">
    <property type="entry name" value="LRR_8"/>
    <property type="match status" value="1"/>
</dbReference>
<evidence type="ECO:0000256" key="1">
    <source>
        <dbReference type="ARBA" id="ARBA00022614"/>
    </source>
</evidence>
<reference evidence="6" key="3">
    <citation type="submission" date="2023-05" db="EMBL/GenBank/DDBJ databases">
        <authorList>
            <person name="Smith C.H."/>
        </authorList>
    </citation>
    <scope>NUCLEOTIDE SEQUENCE</scope>
    <source>
        <strain evidence="6">CHS0354</strain>
        <tissue evidence="6">Mantle</tissue>
    </source>
</reference>
<dbReference type="FunFam" id="2.30.42.10:FF:000041">
    <property type="entry name" value="protein scribble homolog isoform X1"/>
    <property type="match status" value="1"/>
</dbReference>
<evidence type="ECO:0000256" key="3">
    <source>
        <dbReference type="SAM" id="Coils"/>
    </source>
</evidence>
<dbReference type="FunFam" id="3.80.10.10:FF:000338">
    <property type="entry name" value="protein scribble homolog isoform X12"/>
    <property type="match status" value="1"/>
</dbReference>
<sequence length="1725" mass="192729">MFKCIPIFRACNRQVEWIDRRHCNLQSVPDDVLRYARSLEELFLDANSIRELPKNFFRLVQLRKVTLSDNEIARLPHEIAHLVNLVEFDVSRNDIGEIPENIKFCKNLQVLDISSNPLVTPLPAGLTQLKNITHLGLNDVSLSWLPKDIGSLGNLVSLELRENLLRQLPASMSFLVKLEILDLGCNELDELPDTIGSLPNLQELWLDGNDLTFLPPEMGNLKKLAQLDVSENQLDFLPEEIGGISSLTDLCLSQNNLESLPDGIGQLKKLSIIKVDQNRLMTLTPHIGSCENLEELILTENLLTELPITIGKLKKMTNFNVDRNRLTEIPVEIGKCQRLDILSMRDNKLLRLPQELGNLKELHVLDVSGNRLEYLPITVTNLNLKALWLSENQAQPMLKFQTDFDERTGQKVLTCFLLPQQNFHTESMENLLRGSTATEDSRSSWSEKMEKPRDSVIRFEEVEGEDDEDDEEKTFIRHDTPHPKELKARHPKFVKAKGSIDGHIIPHHEKSKEDQVFVPMRDSDTKWMTDEEDETSPVKEKPPVPVRTSTLASEKTVLRAPELETKRSDAETRQQAASDEEEPPESQPLLREVTIVTNTTTIPTTEPDEEEEEEEEETSEEEEGQEEEDEEEEGEKQEEEENEEDYKDEEDYSDEDEDETNKHVEKRVGFAADVEDEKEKITPLRRRDTPHHKKNKRIVQNEEAKEKVLEILAKVGAKPPGMLQNQAGEEDEMEEVIEEESIITIVREPGTGLGISIAGGKGSTPYKGNDESIFISRVSEDGPAGKAGIKVGDKLISVNGVPLNDADHYEAVDILKNAGNSITMVVSRETIVDKPKEVQPPVEEKTHAISFATVTFEPDDGTEVYGETITTTLLRDQYGLGFSVAGGRGSVPFKGSDNSIYISRIVEAGAAHRDGKLAVGDKIISINGVDLTDARHDQAVSLLTGVDREIKLVVYREKVVNNNDEEMAPPIGEKLEKLSQPRIVWNQADSVTLPTVEEKVTFSHSVNVSASPKPPLTSNPSPFSSAIPFSYTYPSQPSPPPPPPPLVEHHTESFPKHSPLPTSLPQVPPPTQILKPFPSPSLSPKILTTEWTSPPPVIQPPKFLYPGFSRSARTSASDTDKKTSPLQSKKTVSSGVTSQNSTDLEPRLNLINRVHLDSTDDTNHVDNSVQQVDSYHRMITETRATISLKKPDSNHVNSVSSDSEGKYPIEDVIIMKAGGPLGLSIVGGSDHSSLPFGVDEPGIFVSKIVPDGAASRTNLQVGDRILSVNGKDLTNATHQTAVMSLIAPTYEIRVRVRHDPPPKGLKEITIVKSPGEKLGMSIRGGTKTYPANTKMDEGIFISKIIDGGAVAKDGRLKTNQRILEVNGQSLLGATHQEAVRALRSVGDKLVIVICEGEEPESPESPSPDTPSSPLGYIPSMRRSSISSIDKEDEEHIIIKKEQELVRETLQWEKEELARLEKLHHEREEQEERLRQEEEEKRLKAHETFLKNEQDLIIEQTKPNQSSLFMMSQVPQESEAPLQTSSPQPDRKIKPGTKPPPLPPKPANLAQKTVLEDIRKQSRIPSAKVDAEDEKKTNLKSETLTFSAKKHFFEKEIHEQSTKSKTETKANSMTKEELLSRATDNISSGEEEFNQVLARMKSLEDDAIRAQAVIHKAQEMQMEISKEEAKAKASKLEPFEITFADDEGYVQPSDQNGDTKVEVTKRQIIELNLEDSTNINSTDDSR</sequence>
<keyword evidence="1" id="KW-0433">Leucine-rich repeat</keyword>
<dbReference type="Pfam" id="PF23598">
    <property type="entry name" value="LRR_14"/>
    <property type="match status" value="1"/>
</dbReference>
<dbReference type="InterPro" id="IPR050614">
    <property type="entry name" value="Synaptic_Scaffolding_LAP-MAGUK"/>
</dbReference>
<evidence type="ECO:0000313" key="7">
    <source>
        <dbReference type="Proteomes" id="UP001195483"/>
    </source>
</evidence>
<dbReference type="Gene3D" id="3.80.10.10">
    <property type="entry name" value="Ribonuclease Inhibitor"/>
    <property type="match status" value="2"/>
</dbReference>
<dbReference type="InterPro" id="IPR001478">
    <property type="entry name" value="PDZ"/>
</dbReference>
<feature type="compositionally biased region" description="Pro residues" evidence="4">
    <location>
        <begin position="1036"/>
        <end position="1046"/>
    </location>
</feature>
<feature type="domain" description="PDZ" evidence="5">
    <location>
        <begin position="1307"/>
        <end position="1397"/>
    </location>
</feature>
<feature type="region of interest" description="Disordered" evidence="4">
    <location>
        <begin position="1596"/>
        <end position="1616"/>
    </location>
</feature>
<dbReference type="SMART" id="SM00228">
    <property type="entry name" value="PDZ"/>
    <property type="match status" value="4"/>
</dbReference>
<dbReference type="SMART" id="SM00364">
    <property type="entry name" value="LRR_BAC"/>
    <property type="match status" value="9"/>
</dbReference>
<feature type="compositionally biased region" description="Acidic residues" evidence="4">
    <location>
        <begin position="606"/>
        <end position="659"/>
    </location>
</feature>
<gene>
    <name evidence="6" type="ORF">CHS0354_017620</name>
</gene>
<feature type="region of interest" description="Disordered" evidence="4">
    <location>
        <begin position="527"/>
        <end position="682"/>
    </location>
</feature>
<feature type="compositionally biased region" description="Pro residues" evidence="4">
    <location>
        <begin position="1536"/>
        <end position="1545"/>
    </location>
</feature>
<name>A0AAE0VGP0_9BIVA</name>
<reference evidence="6" key="2">
    <citation type="journal article" date="2021" name="Genome Biol. Evol.">
        <title>Developing a high-quality reference genome for a parasitic bivalve with doubly uniparental inheritance (Bivalvia: Unionida).</title>
        <authorList>
            <person name="Smith C.H."/>
        </authorList>
    </citation>
    <scope>NUCLEOTIDE SEQUENCE</scope>
    <source>
        <strain evidence="6">CHS0354</strain>
        <tissue evidence="6">Mantle</tissue>
    </source>
</reference>
<dbReference type="GO" id="GO:0016323">
    <property type="term" value="C:basolateral plasma membrane"/>
    <property type="evidence" value="ECO:0007669"/>
    <property type="project" value="TreeGrafter"/>
</dbReference>
<dbReference type="SUPFAM" id="SSF52058">
    <property type="entry name" value="L domain-like"/>
    <property type="match status" value="2"/>
</dbReference>
<feature type="compositionally biased region" description="Basic and acidic residues" evidence="4">
    <location>
        <begin position="561"/>
        <end position="572"/>
    </location>
</feature>
<dbReference type="CDD" id="cd06702">
    <property type="entry name" value="PDZ3_Scribble-like"/>
    <property type="match status" value="1"/>
</dbReference>
<feature type="domain" description="PDZ" evidence="5">
    <location>
        <begin position="870"/>
        <end position="958"/>
    </location>
</feature>
<feature type="domain" description="PDZ" evidence="5">
    <location>
        <begin position="742"/>
        <end position="830"/>
    </location>
</feature>
<evidence type="ECO:0000256" key="2">
    <source>
        <dbReference type="ARBA" id="ARBA00022737"/>
    </source>
</evidence>
<protein>
    <recommendedName>
        <fullName evidence="5">PDZ domain-containing protein</fullName>
    </recommendedName>
</protein>
<proteinExistence type="predicted"/>
<dbReference type="FunFam" id="2.30.42.10:FF:000074">
    <property type="entry name" value="protein scribble homolog isoform X2"/>
    <property type="match status" value="1"/>
</dbReference>
<dbReference type="InterPro" id="IPR003591">
    <property type="entry name" value="Leu-rich_rpt_typical-subtyp"/>
</dbReference>
<dbReference type="GO" id="GO:0045197">
    <property type="term" value="P:establishment or maintenance of epithelial cell apical/basal polarity"/>
    <property type="evidence" value="ECO:0007669"/>
    <property type="project" value="TreeGrafter"/>
</dbReference>
<dbReference type="CDD" id="cd06703">
    <property type="entry name" value="PDZ2_Scribble-like"/>
    <property type="match status" value="1"/>
</dbReference>
<dbReference type="CDD" id="cd06701">
    <property type="entry name" value="PDZ4_Scribble-like"/>
    <property type="match status" value="1"/>
</dbReference>
<reference evidence="6" key="1">
    <citation type="journal article" date="2021" name="Genome Biol. Evol.">
        <title>A High-Quality Reference Genome for a Parasitic Bivalve with Doubly Uniparental Inheritance (Bivalvia: Unionida).</title>
        <authorList>
            <person name="Smith C.H."/>
        </authorList>
    </citation>
    <scope>NUCLEOTIDE SEQUENCE</scope>
    <source>
        <strain evidence="6">CHS0354</strain>
    </source>
</reference>
<keyword evidence="3" id="KW-0175">Coiled coil</keyword>
<evidence type="ECO:0000313" key="6">
    <source>
        <dbReference type="EMBL" id="KAK3576946.1"/>
    </source>
</evidence>
<dbReference type="InterPro" id="IPR032675">
    <property type="entry name" value="LRR_dom_sf"/>
</dbReference>
<dbReference type="PROSITE" id="PS50106">
    <property type="entry name" value="PDZ"/>
    <property type="match status" value="4"/>
</dbReference>
<dbReference type="PANTHER" id="PTHR23119">
    <property type="entry name" value="DISCS LARGE"/>
    <property type="match status" value="1"/>
</dbReference>
<keyword evidence="7" id="KW-1185">Reference proteome</keyword>
<dbReference type="CDD" id="cd06704">
    <property type="entry name" value="PDZ1_Scribble-like"/>
    <property type="match status" value="1"/>
</dbReference>
<feature type="region of interest" description="Disordered" evidence="4">
    <location>
        <begin position="1397"/>
        <end position="1419"/>
    </location>
</feature>
<keyword evidence="2" id="KW-0677">Repeat</keyword>
<evidence type="ECO:0000256" key="4">
    <source>
        <dbReference type="SAM" id="MobiDB-lite"/>
    </source>
</evidence>
<feature type="compositionally biased region" description="Basic and acidic residues" evidence="4">
    <location>
        <begin position="439"/>
        <end position="453"/>
    </location>
</feature>
<dbReference type="SMART" id="SM00369">
    <property type="entry name" value="LRR_TYP"/>
    <property type="match status" value="13"/>
</dbReference>
<dbReference type="Gene3D" id="2.30.42.10">
    <property type="match status" value="4"/>
</dbReference>
<organism evidence="6 7">
    <name type="scientific">Potamilus streckersoni</name>
    <dbReference type="NCBI Taxonomy" id="2493646"/>
    <lineage>
        <taxon>Eukaryota</taxon>
        <taxon>Metazoa</taxon>
        <taxon>Spiralia</taxon>
        <taxon>Lophotrochozoa</taxon>
        <taxon>Mollusca</taxon>
        <taxon>Bivalvia</taxon>
        <taxon>Autobranchia</taxon>
        <taxon>Heteroconchia</taxon>
        <taxon>Palaeoheterodonta</taxon>
        <taxon>Unionida</taxon>
        <taxon>Unionoidea</taxon>
        <taxon>Unionidae</taxon>
        <taxon>Ambleminae</taxon>
        <taxon>Lampsilini</taxon>
        <taxon>Potamilus</taxon>
    </lineage>
</organism>
<dbReference type="Pfam" id="PF00595">
    <property type="entry name" value="PDZ"/>
    <property type="match status" value="4"/>
</dbReference>
<dbReference type="PROSITE" id="PS51450">
    <property type="entry name" value="LRR"/>
    <property type="match status" value="3"/>
</dbReference>
<dbReference type="GO" id="GO:0098609">
    <property type="term" value="P:cell-cell adhesion"/>
    <property type="evidence" value="ECO:0007669"/>
    <property type="project" value="TreeGrafter"/>
</dbReference>
<feature type="coiled-coil region" evidence="3">
    <location>
        <begin position="1449"/>
        <end position="1486"/>
    </location>
</feature>
<feature type="region of interest" description="Disordered" evidence="4">
    <location>
        <begin position="1029"/>
        <end position="1068"/>
    </location>
</feature>
<feature type="region of interest" description="Disordered" evidence="4">
    <location>
        <begin position="1106"/>
        <end position="1143"/>
    </location>
</feature>
<feature type="coiled-coil region" evidence="3">
    <location>
        <begin position="1625"/>
        <end position="1676"/>
    </location>
</feature>
<feature type="region of interest" description="Disordered" evidence="4">
    <location>
        <begin position="433"/>
        <end position="453"/>
    </location>
</feature>
<dbReference type="GO" id="GO:0019901">
    <property type="term" value="F:protein kinase binding"/>
    <property type="evidence" value="ECO:0007669"/>
    <property type="project" value="TreeGrafter"/>
</dbReference>
<dbReference type="PANTHER" id="PTHR23119:SF44">
    <property type="entry name" value="PROTEIN LAP4"/>
    <property type="match status" value="1"/>
</dbReference>